<evidence type="ECO:0000256" key="3">
    <source>
        <dbReference type="ARBA" id="ARBA00022750"/>
    </source>
</evidence>
<dbReference type="InterPro" id="IPR021109">
    <property type="entry name" value="Peptidase_aspartic_dom_sf"/>
</dbReference>
<dbReference type="InterPro" id="IPR032861">
    <property type="entry name" value="TAXi_N"/>
</dbReference>
<evidence type="ECO:0000256" key="4">
    <source>
        <dbReference type="ARBA" id="ARBA00022801"/>
    </source>
</evidence>
<feature type="domain" description="Peptidase A1" evidence="7">
    <location>
        <begin position="118"/>
        <end position="462"/>
    </location>
</feature>
<keyword evidence="2" id="KW-0645">Protease</keyword>
<feature type="transmembrane region" description="Helical" evidence="6">
    <location>
        <begin position="18"/>
        <end position="38"/>
    </location>
</feature>
<organism evidence="8 9">
    <name type="scientific">Xanthoceras sorbifolium</name>
    <dbReference type="NCBI Taxonomy" id="99658"/>
    <lineage>
        <taxon>Eukaryota</taxon>
        <taxon>Viridiplantae</taxon>
        <taxon>Streptophyta</taxon>
        <taxon>Embryophyta</taxon>
        <taxon>Tracheophyta</taxon>
        <taxon>Spermatophyta</taxon>
        <taxon>Magnoliopsida</taxon>
        <taxon>eudicotyledons</taxon>
        <taxon>Gunneridae</taxon>
        <taxon>Pentapetalae</taxon>
        <taxon>rosids</taxon>
        <taxon>malvids</taxon>
        <taxon>Sapindales</taxon>
        <taxon>Sapindaceae</taxon>
        <taxon>Xanthoceroideae</taxon>
        <taxon>Xanthoceras</taxon>
    </lineage>
</organism>
<dbReference type="InterPro" id="IPR033121">
    <property type="entry name" value="PEPTIDASE_A1"/>
</dbReference>
<evidence type="ECO:0000256" key="6">
    <source>
        <dbReference type="SAM" id="Phobius"/>
    </source>
</evidence>
<keyword evidence="4" id="KW-0378">Hydrolase</keyword>
<dbReference type="PROSITE" id="PS51767">
    <property type="entry name" value="PEPTIDASE_A1"/>
    <property type="match status" value="1"/>
</dbReference>
<keyword evidence="6" id="KW-1133">Transmembrane helix</keyword>
<sequence length="471" mass="53322">MMYTAAAYSVPSFTCESVIMALLQSLVALVSLIFLILLPNLQLITSSNKTASFRVKLIHRDSPESPLYPGAMTFRERADRYMKISESRVSYWKSTSMQNSTMQPNMMRALVGSDGFMYLMVIEIGTPLKTFYLVLDTGSGFTWIQCQPCQKCFQQKNPIYDPKESQTFQKVPCDNPLCQYYFKCTNQQCLYTIDYLDTSFTQGYAAWETFHLKDEHGDYTHMSNVLFGCSNFNQGFKDGMLAGIMGLDTNPISFITQMGGFIMRRFSYCLIDPFSPGTSWVSYLKFGLDMGYIGGAVQTTPFVKHPNSYAYGLNLLDISINNKPLHFPPDTFKIKPGGEGGFIIDSGSILTYIDDKAYSILEAEFVRYFSAFKQLERRQTCPASIKLCYDAPMGFPLFPSMTYHFQGANLAISPENVLIAYREENFFALAIAPFEGRSILGSYQQHNTHFTYDIDSNVLAFVREDCSKDNA</sequence>
<evidence type="ECO:0000313" key="9">
    <source>
        <dbReference type="Proteomes" id="UP000827721"/>
    </source>
</evidence>
<dbReference type="Pfam" id="PF14543">
    <property type="entry name" value="TAXi_N"/>
    <property type="match status" value="1"/>
</dbReference>
<dbReference type="SUPFAM" id="SSF50630">
    <property type="entry name" value="Acid proteases"/>
    <property type="match status" value="1"/>
</dbReference>
<dbReference type="Gene3D" id="2.40.70.10">
    <property type="entry name" value="Acid Proteases"/>
    <property type="match status" value="2"/>
</dbReference>
<keyword evidence="5" id="KW-0325">Glycoprotein</keyword>
<evidence type="ECO:0000256" key="1">
    <source>
        <dbReference type="ARBA" id="ARBA00007447"/>
    </source>
</evidence>
<evidence type="ECO:0000256" key="5">
    <source>
        <dbReference type="ARBA" id="ARBA00023180"/>
    </source>
</evidence>
<keyword evidence="9" id="KW-1185">Reference proteome</keyword>
<evidence type="ECO:0000259" key="7">
    <source>
        <dbReference type="PROSITE" id="PS51767"/>
    </source>
</evidence>
<name>A0ABQ8H1U7_9ROSI</name>
<keyword evidence="3" id="KW-0064">Aspartyl protease</keyword>
<keyword evidence="6" id="KW-0472">Membrane</keyword>
<dbReference type="EMBL" id="JAFEMO010000015">
    <property type="protein sequence ID" value="KAH7544156.1"/>
    <property type="molecule type" value="Genomic_DNA"/>
</dbReference>
<dbReference type="CDD" id="cd05476">
    <property type="entry name" value="pepsin_A_like_plant"/>
    <property type="match status" value="1"/>
</dbReference>
<evidence type="ECO:0000256" key="2">
    <source>
        <dbReference type="ARBA" id="ARBA00022670"/>
    </source>
</evidence>
<dbReference type="Pfam" id="PF14541">
    <property type="entry name" value="TAXi_C"/>
    <property type="match status" value="1"/>
</dbReference>
<comment type="caution">
    <text evidence="8">The sequence shown here is derived from an EMBL/GenBank/DDBJ whole genome shotgun (WGS) entry which is preliminary data.</text>
</comment>
<accession>A0ABQ8H1U7</accession>
<proteinExistence type="inferred from homology"/>
<dbReference type="PANTHER" id="PTHR47967:SF123">
    <property type="entry name" value="ASPARTIC PROTEINASE NEPENTHESIN-1-LIKE"/>
    <property type="match status" value="1"/>
</dbReference>
<reference evidence="8 9" key="1">
    <citation type="submission" date="2021-02" db="EMBL/GenBank/DDBJ databases">
        <title>Plant Genome Project.</title>
        <authorList>
            <person name="Zhang R.-G."/>
        </authorList>
    </citation>
    <scope>NUCLEOTIDE SEQUENCE [LARGE SCALE GENOMIC DNA]</scope>
    <source>
        <tissue evidence="8">Leaves</tissue>
    </source>
</reference>
<gene>
    <name evidence="8" type="ORF">JRO89_XS15G0118900</name>
</gene>
<evidence type="ECO:0000313" key="8">
    <source>
        <dbReference type="EMBL" id="KAH7544156.1"/>
    </source>
</evidence>
<dbReference type="InterPro" id="IPR051708">
    <property type="entry name" value="Plant_Aspart_Prot_A1"/>
</dbReference>
<dbReference type="InterPro" id="IPR034161">
    <property type="entry name" value="Pepsin-like_plant"/>
</dbReference>
<dbReference type="InterPro" id="IPR032799">
    <property type="entry name" value="TAXi_C"/>
</dbReference>
<dbReference type="PANTHER" id="PTHR47967">
    <property type="entry name" value="OS07G0603500 PROTEIN-RELATED"/>
    <property type="match status" value="1"/>
</dbReference>
<comment type="similarity">
    <text evidence="1">Belongs to the peptidase A1 family.</text>
</comment>
<dbReference type="Proteomes" id="UP000827721">
    <property type="component" value="Unassembled WGS sequence"/>
</dbReference>
<protein>
    <recommendedName>
        <fullName evidence="7">Peptidase A1 domain-containing protein</fullName>
    </recommendedName>
</protein>
<keyword evidence="6" id="KW-0812">Transmembrane</keyword>